<gene>
    <name evidence="5" type="ORF">NAS2_1297</name>
</gene>
<keyword evidence="6" id="KW-1185">Reference proteome</keyword>
<dbReference type="PANTHER" id="PTHR46733">
    <property type="entry name" value="26.5 KDA HEAT SHOCK PROTEIN, MITOCHONDRIAL"/>
    <property type="match status" value="1"/>
</dbReference>
<evidence type="ECO:0000313" key="5">
    <source>
        <dbReference type="EMBL" id="BBE42686.1"/>
    </source>
</evidence>
<dbReference type="Gene3D" id="2.60.40.790">
    <property type="match status" value="1"/>
</dbReference>
<dbReference type="KEGG" id="ccai:NAS2_1297"/>
<proteinExistence type="inferred from homology"/>
<reference evidence="5 6" key="1">
    <citation type="journal article" date="2019" name="ISME J.">
        <title>Isolation and characterization of a thermophilic sulfur- and iron-reducing thaumarchaeote from a terrestrial acidic hot spring.</title>
        <authorList>
            <person name="Kato S."/>
            <person name="Itoh T."/>
            <person name="Yuki M."/>
            <person name="Nagamori M."/>
            <person name="Ohnishi M."/>
            <person name="Uematsu K."/>
            <person name="Suzuki K."/>
            <person name="Takashina T."/>
            <person name="Ohkuma M."/>
        </authorList>
    </citation>
    <scope>NUCLEOTIDE SEQUENCE [LARGE SCALE GENOMIC DNA]</scope>
    <source>
        <strain evidence="5 6">NAS-02</strain>
    </source>
</reference>
<accession>A0A4P2VDH0</accession>
<dbReference type="Proteomes" id="UP000509448">
    <property type="component" value="Chromosome"/>
</dbReference>
<dbReference type="InterPro" id="IPR002068">
    <property type="entry name" value="A-crystallin/Hsp20_dom"/>
</dbReference>
<dbReference type="CDD" id="cd06464">
    <property type="entry name" value="ACD_sHsps-like"/>
    <property type="match status" value="1"/>
</dbReference>
<dbReference type="PROSITE" id="PS01031">
    <property type="entry name" value="SHSP"/>
    <property type="match status" value="1"/>
</dbReference>
<keyword evidence="1" id="KW-0346">Stress response</keyword>
<name>A0A4P2VDH0_9ARCH</name>
<organism evidence="5 6">
    <name type="scientific">Conexivisphaera calida</name>
    <dbReference type="NCBI Taxonomy" id="1874277"/>
    <lineage>
        <taxon>Archaea</taxon>
        <taxon>Nitrososphaerota</taxon>
        <taxon>Conexivisphaeria</taxon>
        <taxon>Conexivisphaerales</taxon>
        <taxon>Conexivisphaeraceae</taxon>
        <taxon>Conexivisphaera</taxon>
    </lineage>
</organism>
<sequence length="113" mass="13255">MYDPHGGYIEPLVEVRETGKEIEIYVDLPFVEDSKDVKVEVLDDELEITAAMRRSVRWERWGTYQRFQAFSQYRTRIRLPGDVDAQNARATFRNGVLKVVLPKRINKVKVNVE</sequence>
<dbReference type="Pfam" id="PF00011">
    <property type="entry name" value="HSP20"/>
    <property type="match status" value="1"/>
</dbReference>
<dbReference type="InterPro" id="IPR008978">
    <property type="entry name" value="HSP20-like_chaperone"/>
</dbReference>
<evidence type="ECO:0000256" key="2">
    <source>
        <dbReference type="PROSITE-ProRule" id="PRU00285"/>
    </source>
</evidence>
<dbReference type="AlphaFoldDB" id="A0A4P2VDH0"/>
<evidence type="ECO:0000313" key="6">
    <source>
        <dbReference type="Proteomes" id="UP000509448"/>
    </source>
</evidence>
<comment type="similarity">
    <text evidence="2 3">Belongs to the small heat shock protein (HSP20) family.</text>
</comment>
<dbReference type="InterPro" id="IPR044587">
    <property type="entry name" value="HSP21-like"/>
</dbReference>
<dbReference type="EMBL" id="AP018732">
    <property type="protein sequence ID" value="BBE42686.1"/>
    <property type="molecule type" value="Genomic_DNA"/>
</dbReference>
<evidence type="ECO:0000259" key="4">
    <source>
        <dbReference type="PROSITE" id="PS01031"/>
    </source>
</evidence>
<dbReference type="PANTHER" id="PTHR46733:SF4">
    <property type="entry name" value="HEAT SHOCK PROTEIN 21, CHLOROPLASTIC"/>
    <property type="match status" value="1"/>
</dbReference>
<dbReference type="GO" id="GO:0009408">
    <property type="term" value="P:response to heat"/>
    <property type="evidence" value="ECO:0007669"/>
    <property type="project" value="InterPro"/>
</dbReference>
<dbReference type="SUPFAM" id="SSF49764">
    <property type="entry name" value="HSP20-like chaperones"/>
    <property type="match status" value="1"/>
</dbReference>
<evidence type="ECO:0000256" key="3">
    <source>
        <dbReference type="RuleBase" id="RU003616"/>
    </source>
</evidence>
<protein>
    <recommendedName>
        <fullName evidence="4">SHSP domain-containing protein</fullName>
    </recommendedName>
</protein>
<feature type="domain" description="SHSP" evidence="4">
    <location>
        <begin position="3"/>
        <end position="113"/>
    </location>
</feature>
<evidence type="ECO:0000256" key="1">
    <source>
        <dbReference type="ARBA" id="ARBA00023016"/>
    </source>
</evidence>